<keyword evidence="3 6" id="KW-1133">Transmembrane helix</keyword>
<evidence type="ECO:0000256" key="6">
    <source>
        <dbReference type="SAM" id="Phobius"/>
    </source>
</evidence>
<feature type="domain" description="RDD" evidence="7">
    <location>
        <begin position="20"/>
        <end position="148"/>
    </location>
</feature>
<accession>A0ABY7AYL8</accession>
<sequence>MSVQPDLVTGDAVVLDLRLARLASRGLAFAIDLAIQAGMLGVCAVALAVADLDAALTAAILLSLLVLVRVGYPVLFESLNQGRTPGKLALGLRAVRDDGGPLRFRHALARGLAGAIVDFGPVGLWSVVAVTVSLFSAKSKRVGDYLAGTVVIQDRAPEALAPSVVMPPALITWAAGLELSGFTDDLALAARQYVARYGEMRPEARDALGHRLVQEVAARIGAPSPPGAPPWAYLMAVLAERRNRAATQWQGTVWGQAPAHPQPHPHFVPHPVPDSRSTADGPFAPPN</sequence>
<organism evidence="8 9">
    <name type="scientific">Amycolatopsis cynarae</name>
    <dbReference type="NCBI Taxonomy" id="2995223"/>
    <lineage>
        <taxon>Bacteria</taxon>
        <taxon>Bacillati</taxon>
        <taxon>Actinomycetota</taxon>
        <taxon>Actinomycetes</taxon>
        <taxon>Pseudonocardiales</taxon>
        <taxon>Pseudonocardiaceae</taxon>
        <taxon>Amycolatopsis</taxon>
    </lineage>
</organism>
<feature type="transmembrane region" description="Helical" evidence="6">
    <location>
        <begin position="112"/>
        <end position="135"/>
    </location>
</feature>
<dbReference type="PANTHER" id="PTHR38480">
    <property type="entry name" value="SLR0254 PROTEIN"/>
    <property type="match status" value="1"/>
</dbReference>
<dbReference type="Pfam" id="PF06271">
    <property type="entry name" value="RDD"/>
    <property type="match status" value="1"/>
</dbReference>
<feature type="transmembrane region" description="Helical" evidence="6">
    <location>
        <begin position="27"/>
        <end position="49"/>
    </location>
</feature>
<evidence type="ECO:0000256" key="2">
    <source>
        <dbReference type="ARBA" id="ARBA00022692"/>
    </source>
</evidence>
<feature type="region of interest" description="Disordered" evidence="5">
    <location>
        <begin position="255"/>
        <end position="287"/>
    </location>
</feature>
<protein>
    <submittedName>
        <fullName evidence="8">RDD family protein</fullName>
    </submittedName>
</protein>
<feature type="transmembrane region" description="Helical" evidence="6">
    <location>
        <begin position="55"/>
        <end position="75"/>
    </location>
</feature>
<name>A0ABY7AYL8_9PSEU</name>
<evidence type="ECO:0000256" key="4">
    <source>
        <dbReference type="ARBA" id="ARBA00023136"/>
    </source>
</evidence>
<evidence type="ECO:0000313" key="9">
    <source>
        <dbReference type="Proteomes" id="UP001163203"/>
    </source>
</evidence>
<dbReference type="EMBL" id="CP113836">
    <property type="protein sequence ID" value="WAL64814.1"/>
    <property type="molecule type" value="Genomic_DNA"/>
</dbReference>
<evidence type="ECO:0000259" key="7">
    <source>
        <dbReference type="Pfam" id="PF06271"/>
    </source>
</evidence>
<evidence type="ECO:0000313" key="8">
    <source>
        <dbReference type="EMBL" id="WAL64814.1"/>
    </source>
</evidence>
<keyword evidence="9" id="KW-1185">Reference proteome</keyword>
<evidence type="ECO:0000256" key="5">
    <source>
        <dbReference type="SAM" id="MobiDB-lite"/>
    </source>
</evidence>
<evidence type="ECO:0000256" key="3">
    <source>
        <dbReference type="ARBA" id="ARBA00022989"/>
    </source>
</evidence>
<comment type="subcellular location">
    <subcellularLocation>
        <location evidence="1">Membrane</location>
        <topology evidence="1">Multi-pass membrane protein</topology>
    </subcellularLocation>
</comment>
<gene>
    <name evidence="8" type="ORF">ORV05_28330</name>
</gene>
<reference evidence="8" key="1">
    <citation type="submission" date="2022-11" db="EMBL/GenBank/DDBJ databases">
        <authorList>
            <person name="Mo P."/>
        </authorList>
    </citation>
    <scope>NUCLEOTIDE SEQUENCE</scope>
    <source>
        <strain evidence="8">HUAS 11-8</strain>
    </source>
</reference>
<keyword evidence="2 6" id="KW-0812">Transmembrane</keyword>
<dbReference type="RefSeq" id="WP_268755039.1">
    <property type="nucleotide sequence ID" value="NZ_CP113836.1"/>
</dbReference>
<proteinExistence type="predicted"/>
<keyword evidence="4 6" id="KW-0472">Membrane</keyword>
<feature type="compositionally biased region" description="Pro residues" evidence="5">
    <location>
        <begin position="260"/>
        <end position="272"/>
    </location>
</feature>
<evidence type="ECO:0000256" key="1">
    <source>
        <dbReference type="ARBA" id="ARBA00004141"/>
    </source>
</evidence>
<dbReference type="Proteomes" id="UP001163203">
    <property type="component" value="Chromosome"/>
</dbReference>
<dbReference type="InterPro" id="IPR010432">
    <property type="entry name" value="RDD"/>
</dbReference>
<dbReference type="PANTHER" id="PTHR38480:SF1">
    <property type="entry name" value="SLR0254 PROTEIN"/>
    <property type="match status" value="1"/>
</dbReference>